<evidence type="ECO:0008006" key="4">
    <source>
        <dbReference type="Google" id="ProtNLM"/>
    </source>
</evidence>
<dbReference type="InterPro" id="IPR024410">
    <property type="entry name" value="Phage_TAC_12"/>
</dbReference>
<accession>A0A317GGP1</accession>
<protein>
    <recommendedName>
        <fullName evidence="4">Phage protein</fullName>
    </recommendedName>
</protein>
<name>A0A317GGP1_LIMRT</name>
<evidence type="ECO:0000313" key="3">
    <source>
        <dbReference type="Proteomes" id="UP000245866"/>
    </source>
</evidence>
<proteinExistence type="predicted"/>
<dbReference type="EMBL" id="QGHS01000067">
    <property type="protein sequence ID" value="PWT46392.1"/>
    <property type="molecule type" value="Genomic_DNA"/>
</dbReference>
<dbReference type="AlphaFoldDB" id="A0A317GGP1"/>
<evidence type="ECO:0000313" key="2">
    <source>
        <dbReference type="EMBL" id="PWT47036.1"/>
    </source>
</evidence>
<reference evidence="1 3" key="1">
    <citation type="journal article" date="2018" name="Front. Microbiol.">
        <title>Comparative Genomics of the Herbivore Gut Symbiont Lactobacillus reuteri Reveals Genetic Diversity and Lifestyle Adaptation.</title>
        <authorList>
            <person name="Zhao J."/>
        </authorList>
    </citation>
    <scope>NUCLEOTIDE SEQUENCE [LARGE SCALE GENOMIC DNA]</scope>
    <source>
        <strain evidence="1 3">LR12</strain>
    </source>
</reference>
<sequence>MKLKVGSKNYDLNFGIGFVRNLDKYYGVNVQGMSFGMGLTKALSGLRVYDPASLSEVLYIATWADATRPTQEAIDRVLEDDNTDIEKLFDGVMNELATANATKIAVKNLQA</sequence>
<dbReference type="Pfam" id="PF12363">
    <property type="entry name" value="Phage_TAC_12"/>
    <property type="match status" value="1"/>
</dbReference>
<dbReference type="EMBL" id="QGHS01000051">
    <property type="protein sequence ID" value="PWT47036.1"/>
    <property type="molecule type" value="Genomic_DNA"/>
</dbReference>
<evidence type="ECO:0000313" key="1">
    <source>
        <dbReference type="EMBL" id="PWT46392.1"/>
    </source>
</evidence>
<dbReference type="RefSeq" id="WP_132139789.1">
    <property type="nucleotide sequence ID" value="NZ_JAJAOX010000339.1"/>
</dbReference>
<gene>
    <name evidence="2" type="ORF">DKZ23_05190</name>
    <name evidence="1" type="ORF">DKZ23_06310</name>
</gene>
<dbReference type="Proteomes" id="UP000245866">
    <property type="component" value="Unassembled WGS sequence"/>
</dbReference>
<organism evidence="1 3">
    <name type="scientific">Limosilactobacillus reuteri</name>
    <name type="common">Lactobacillus reuteri</name>
    <dbReference type="NCBI Taxonomy" id="1598"/>
    <lineage>
        <taxon>Bacteria</taxon>
        <taxon>Bacillati</taxon>
        <taxon>Bacillota</taxon>
        <taxon>Bacilli</taxon>
        <taxon>Lactobacillales</taxon>
        <taxon>Lactobacillaceae</taxon>
        <taxon>Limosilactobacillus</taxon>
    </lineage>
</organism>
<reference evidence="1" key="2">
    <citation type="submission" date="2018-05" db="EMBL/GenBank/DDBJ databases">
        <authorList>
            <person name="Lanie J.A."/>
            <person name="Ng W.-L."/>
            <person name="Kazmierczak K.M."/>
            <person name="Andrzejewski T.M."/>
            <person name="Davidsen T.M."/>
            <person name="Wayne K.J."/>
            <person name="Tettelin H."/>
            <person name="Glass J.I."/>
            <person name="Rusch D."/>
            <person name="Podicherti R."/>
            <person name="Tsui H.-C.T."/>
            <person name="Winkler M.E."/>
        </authorList>
    </citation>
    <scope>NUCLEOTIDE SEQUENCE</scope>
    <source>
        <strain evidence="1">LR12</strain>
    </source>
</reference>
<comment type="caution">
    <text evidence="1">The sequence shown here is derived from an EMBL/GenBank/DDBJ whole genome shotgun (WGS) entry which is preliminary data.</text>
</comment>